<evidence type="ECO:0000313" key="1">
    <source>
        <dbReference type="EMBL" id="KAI3738587.1"/>
    </source>
</evidence>
<gene>
    <name evidence="1" type="ORF">L2E82_28624</name>
</gene>
<accession>A0ACB9CWA8</accession>
<proteinExistence type="predicted"/>
<organism evidence="1 2">
    <name type="scientific">Cichorium intybus</name>
    <name type="common">Chicory</name>
    <dbReference type="NCBI Taxonomy" id="13427"/>
    <lineage>
        <taxon>Eukaryota</taxon>
        <taxon>Viridiplantae</taxon>
        <taxon>Streptophyta</taxon>
        <taxon>Embryophyta</taxon>
        <taxon>Tracheophyta</taxon>
        <taxon>Spermatophyta</taxon>
        <taxon>Magnoliopsida</taxon>
        <taxon>eudicotyledons</taxon>
        <taxon>Gunneridae</taxon>
        <taxon>Pentapetalae</taxon>
        <taxon>asterids</taxon>
        <taxon>campanulids</taxon>
        <taxon>Asterales</taxon>
        <taxon>Asteraceae</taxon>
        <taxon>Cichorioideae</taxon>
        <taxon>Cichorieae</taxon>
        <taxon>Cichoriinae</taxon>
        <taxon>Cichorium</taxon>
    </lineage>
</organism>
<reference evidence="1 2" key="2">
    <citation type="journal article" date="2022" name="Mol. Ecol. Resour.">
        <title>The genomes of chicory, endive, great burdock and yacon provide insights into Asteraceae paleo-polyploidization history and plant inulin production.</title>
        <authorList>
            <person name="Fan W."/>
            <person name="Wang S."/>
            <person name="Wang H."/>
            <person name="Wang A."/>
            <person name="Jiang F."/>
            <person name="Liu H."/>
            <person name="Zhao H."/>
            <person name="Xu D."/>
            <person name="Zhang Y."/>
        </authorList>
    </citation>
    <scope>NUCLEOTIDE SEQUENCE [LARGE SCALE GENOMIC DNA]</scope>
    <source>
        <strain evidence="2">cv. Punajuju</strain>
        <tissue evidence="1">Leaves</tissue>
    </source>
</reference>
<sequence>MAVTVRVDKRVVTIYIVWLEADDKQAEAIGTIRRSRNLEGRNRYFFEVEGSRNGTLAAVVIVVEKNHGGYVTHPRHLLVFDGCRRLRYDLLVRLIVILLCSSSGHRNDDCPLPEPYIRFLIGR</sequence>
<comment type="caution">
    <text evidence="1">The sequence shown here is derived from an EMBL/GenBank/DDBJ whole genome shotgun (WGS) entry which is preliminary data.</text>
</comment>
<reference evidence="2" key="1">
    <citation type="journal article" date="2022" name="Mol. Ecol. Resour.">
        <title>The genomes of chicory, endive, great burdock and yacon provide insights into Asteraceae palaeo-polyploidization history and plant inulin production.</title>
        <authorList>
            <person name="Fan W."/>
            <person name="Wang S."/>
            <person name="Wang H."/>
            <person name="Wang A."/>
            <person name="Jiang F."/>
            <person name="Liu H."/>
            <person name="Zhao H."/>
            <person name="Xu D."/>
            <person name="Zhang Y."/>
        </authorList>
    </citation>
    <scope>NUCLEOTIDE SEQUENCE [LARGE SCALE GENOMIC DNA]</scope>
    <source>
        <strain evidence="2">cv. Punajuju</strain>
    </source>
</reference>
<dbReference type="EMBL" id="CM042013">
    <property type="protein sequence ID" value="KAI3738587.1"/>
    <property type="molecule type" value="Genomic_DNA"/>
</dbReference>
<evidence type="ECO:0000313" key="2">
    <source>
        <dbReference type="Proteomes" id="UP001055811"/>
    </source>
</evidence>
<keyword evidence="2" id="KW-1185">Reference proteome</keyword>
<name>A0ACB9CWA8_CICIN</name>
<protein>
    <submittedName>
        <fullName evidence="1">Uncharacterized protein</fullName>
    </submittedName>
</protein>
<dbReference type="Proteomes" id="UP001055811">
    <property type="component" value="Linkage Group LG05"/>
</dbReference>